<evidence type="ECO:0000256" key="1">
    <source>
        <dbReference type="ARBA" id="ARBA00004236"/>
    </source>
</evidence>
<evidence type="ECO:0000256" key="6">
    <source>
        <dbReference type="ARBA" id="ARBA00022989"/>
    </source>
</evidence>
<comment type="subcellular location">
    <subcellularLocation>
        <location evidence="1">Cell membrane</location>
    </subcellularLocation>
</comment>
<accession>A0A844AKY3</accession>
<dbReference type="GO" id="GO:0005886">
    <property type="term" value="C:plasma membrane"/>
    <property type="evidence" value="ECO:0007669"/>
    <property type="project" value="UniProtKB-SubCell"/>
</dbReference>
<dbReference type="GO" id="GO:0000271">
    <property type="term" value="P:polysaccharide biosynthetic process"/>
    <property type="evidence" value="ECO:0007669"/>
    <property type="project" value="UniProtKB-KW"/>
</dbReference>
<dbReference type="PANTHER" id="PTHR30576">
    <property type="entry name" value="COLANIC BIOSYNTHESIS UDP-GLUCOSE LIPID CARRIER TRANSFERASE"/>
    <property type="match status" value="1"/>
</dbReference>
<keyword evidence="7 10" id="KW-0472">Membrane</keyword>
<name>A0A844AKY3_9RHOB</name>
<dbReference type="InterPro" id="IPR003362">
    <property type="entry name" value="Bact_transf"/>
</dbReference>
<keyword evidence="3" id="KW-1003">Cell membrane</keyword>
<keyword evidence="6 10" id="KW-1133">Transmembrane helix</keyword>
<comment type="caution">
    <text evidence="12">The sequence shown here is derived from an EMBL/GenBank/DDBJ whole genome shotgun (WGS) entry which is preliminary data.</text>
</comment>
<evidence type="ECO:0000259" key="11">
    <source>
        <dbReference type="Pfam" id="PF02397"/>
    </source>
</evidence>
<dbReference type="AlphaFoldDB" id="A0A844AKY3"/>
<keyword evidence="5 10" id="KW-0812">Transmembrane</keyword>
<organism evidence="12 13">
    <name type="scientific">Tritonibacter aquimaris</name>
    <dbReference type="NCBI Taxonomy" id="2663379"/>
    <lineage>
        <taxon>Bacteria</taxon>
        <taxon>Pseudomonadati</taxon>
        <taxon>Pseudomonadota</taxon>
        <taxon>Alphaproteobacteria</taxon>
        <taxon>Rhodobacterales</taxon>
        <taxon>Paracoccaceae</taxon>
        <taxon>Tritonibacter</taxon>
    </lineage>
</organism>
<dbReference type="EMBL" id="WIXK01000003">
    <property type="protein sequence ID" value="MQY42245.1"/>
    <property type="molecule type" value="Genomic_DNA"/>
</dbReference>
<protein>
    <submittedName>
        <fullName evidence="12">Sugar transferase</fullName>
    </submittedName>
</protein>
<dbReference type="Pfam" id="PF02397">
    <property type="entry name" value="Bac_transf"/>
    <property type="match status" value="1"/>
</dbReference>
<evidence type="ECO:0000256" key="2">
    <source>
        <dbReference type="ARBA" id="ARBA00006464"/>
    </source>
</evidence>
<sequence>MKDAFESGTSSTRAGQPKDHVEPQPSKPVAVAIDLNEAGLLAGQAETSRFYKRIGKRVLDVLLVLAALPITLPVLLLCAAALWLEGGRPFYRQKRLGQDGKVFSILKLRTMVRDADTLLEYYLDADPEMRAEWEAKQKLKNDPRITKIGKILRVTSLDELPQLWNVLIGDMSLVGPRPMMLDQLDMYGEPEAYFALRPGITGKWQVSSRNESAFCTRQVMDRDYLARLSLKEDVSILRRTIGVVLRGTGC</sequence>
<evidence type="ECO:0000313" key="12">
    <source>
        <dbReference type="EMBL" id="MQY42245.1"/>
    </source>
</evidence>
<keyword evidence="8" id="KW-0270">Exopolysaccharide synthesis</keyword>
<evidence type="ECO:0000256" key="8">
    <source>
        <dbReference type="ARBA" id="ARBA00023169"/>
    </source>
</evidence>
<gene>
    <name evidence="12" type="ORF">GG681_06300</name>
</gene>
<dbReference type="GO" id="GO:0016780">
    <property type="term" value="F:phosphotransferase activity, for other substituted phosphate groups"/>
    <property type="evidence" value="ECO:0007669"/>
    <property type="project" value="TreeGrafter"/>
</dbReference>
<evidence type="ECO:0000256" key="3">
    <source>
        <dbReference type="ARBA" id="ARBA00022475"/>
    </source>
</evidence>
<keyword evidence="13" id="KW-1185">Reference proteome</keyword>
<evidence type="ECO:0000256" key="4">
    <source>
        <dbReference type="ARBA" id="ARBA00022679"/>
    </source>
</evidence>
<dbReference type="Proteomes" id="UP000436694">
    <property type="component" value="Unassembled WGS sequence"/>
</dbReference>
<feature type="transmembrane region" description="Helical" evidence="10">
    <location>
        <begin position="58"/>
        <end position="84"/>
    </location>
</feature>
<feature type="region of interest" description="Disordered" evidence="9">
    <location>
        <begin position="1"/>
        <end position="25"/>
    </location>
</feature>
<evidence type="ECO:0000256" key="9">
    <source>
        <dbReference type="SAM" id="MobiDB-lite"/>
    </source>
</evidence>
<evidence type="ECO:0000256" key="7">
    <source>
        <dbReference type="ARBA" id="ARBA00023136"/>
    </source>
</evidence>
<proteinExistence type="inferred from homology"/>
<evidence type="ECO:0000313" key="13">
    <source>
        <dbReference type="Proteomes" id="UP000436694"/>
    </source>
</evidence>
<dbReference type="PANTHER" id="PTHR30576:SF4">
    <property type="entry name" value="UNDECAPRENYL-PHOSPHATE GALACTOSE PHOSPHOTRANSFERASE"/>
    <property type="match status" value="1"/>
</dbReference>
<reference evidence="12 13" key="1">
    <citation type="submission" date="2019-10" db="EMBL/GenBank/DDBJ databases">
        <title>Epibacterium sp. nov., isolated from seawater.</title>
        <authorList>
            <person name="Zhang X."/>
            <person name="Li N."/>
        </authorList>
    </citation>
    <scope>NUCLEOTIDE SEQUENCE [LARGE SCALE GENOMIC DNA]</scope>
    <source>
        <strain evidence="12 13">SM1969</strain>
    </source>
</reference>
<feature type="domain" description="Bacterial sugar transferase" evidence="11">
    <location>
        <begin position="56"/>
        <end position="245"/>
    </location>
</feature>
<keyword evidence="4 12" id="KW-0808">Transferase</keyword>
<evidence type="ECO:0000256" key="10">
    <source>
        <dbReference type="SAM" id="Phobius"/>
    </source>
</evidence>
<evidence type="ECO:0000256" key="5">
    <source>
        <dbReference type="ARBA" id="ARBA00022692"/>
    </source>
</evidence>
<comment type="similarity">
    <text evidence="2">Belongs to the bacterial sugar transferase family.</text>
</comment>